<dbReference type="SUPFAM" id="SSF53850">
    <property type="entry name" value="Periplasmic binding protein-like II"/>
    <property type="match status" value="1"/>
</dbReference>
<dbReference type="Pfam" id="PF00496">
    <property type="entry name" value="SBP_bac_5"/>
    <property type="match status" value="1"/>
</dbReference>
<keyword evidence="4" id="KW-0732">Signal</keyword>
<dbReference type="InterPro" id="IPR030678">
    <property type="entry name" value="Peptide/Ni-bd"/>
</dbReference>
<comment type="caution">
    <text evidence="6">The sequence shown here is derived from an EMBL/GenBank/DDBJ whole genome shotgun (WGS) entry which is preliminary data.</text>
</comment>
<dbReference type="InterPro" id="IPR039424">
    <property type="entry name" value="SBP_5"/>
</dbReference>
<name>A0A0A0HUF2_9RHOB</name>
<comment type="subcellular location">
    <subcellularLocation>
        <location evidence="1">Periplasm</location>
    </subcellularLocation>
</comment>
<dbReference type="OrthoDB" id="9803988at2"/>
<dbReference type="HOGENOM" id="CLU_017028_7_4_5"/>
<dbReference type="CDD" id="cd08503">
    <property type="entry name" value="PBP2_NikA_DppA_OppA_like_17"/>
    <property type="match status" value="1"/>
</dbReference>
<evidence type="ECO:0000256" key="3">
    <source>
        <dbReference type="ARBA" id="ARBA00022448"/>
    </source>
</evidence>
<dbReference type="eggNOG" id="COG0747">
    <property type="taxonomic scope" value="Bacteria"/>
</dbReference>
<dbReference type="InterPro" id="IPR000914">
    <property type="entry name" value="SBP_5_dom"/>
</dbReference>
<comment type="similarity">
    <text evidence="2">Belongs to the bacterial solute-binding protein 5 family.</text>
</comment>
<dbReference type="Gene3D" id="3.10.105.10">
    <property type="entry name" value="Dipeptide-binding Protein, Domain 3"/>
    <property type="match status" value="1"/>
</dbReference>
<dbReference type="InterPro" id="IPR006311">
    <property type="entry name" value="TAT_signal"/>
</dbReference>
<dbReference type="GO" id="GO:0043190">
    <property type="term" value="C:ATP-binding cassette (ABC) transporter complex"/>
    <property type="evidence" value="ECO:0007669"/>
    <property type="project" value="InterPro"/>
</dbReference>
<proteinExistence type="inferred from homology"/>
<dbReference type="AlphaFoldDB" id="A0A0A0HUF2"/>
<dbReference type="RefSeq" id="WP_037276386.1">
    <property type="nucleotide sequence ID" value="NZ_KN293991.1"/>
</dbReference>
<dbReference type="GO" id="GO:0015833">
    <property type="term" value="P:peptide transport"/>
    <property type="evidence" value="ECO:0007669"/>
    <property type="project" value="TreeGrafter"/>
</dbReference>
<organism evidence="6 7">
    <name type="scientific">Roseovarius mucosus DSM 17069</name>
    <dbReference type="NCBI Taxonomy" id="1288298"/>
    <lineage>
        <taxon>Bacteria</taxon>
        <taxon>Pseudomonadati</taxon>
        <taxon>Pseudomonadota</taxon>
        <taxon>Alphaproteobacteria</taxon>
        <taxon>Rhodobacterales</taxon>
        <taxon>Roseobacteraceae</taxon>
        <taxon>Roseovarius</taxon>
    </lineage>
</organism>
<dbReference type="GO" id="GO:1904680">
    <property type="term" value="F:peptide transmembrane transporter activity"/>
    <property type="evidence" value="ECO:0007669"/>
    <property type="project" value="TreeGrafter"/>
</dbReference>
<dbReference type="PANTHER" id="PTHR30290:SF10">
    <property type="entry name" value="PERIPLASMIC OLIGOPEPTIDE-BINDING PROTEIN-RELATED"/>
    <property type="match status" value="1"/>
</dbReference>
<dbReference type="PIRSF" id="PIRSF002741">
    <property type="entry name" value="MppA"/>
    <property type="match status" value="1"/>
</dbReference>
<dbReference type="PROSITE" id="PS51318">
    <property type="entry name" value="TAT"/>
    <property type="match status" value="1"/>
</dbReference>
<gene>
    <name evidence="6" type="ORF">rosmuc_00312</name>
</gene>
<evidence type="ECO:0000259" key="5">
    <source>
        <dbReference type="Pfam" id="PF00496"/>
    </source>
</evidence>
<keyword evidence="3" id="KW-0813">Transport</keyword>
<dbReference type="STRING" id="215743.ROSMUCSMR3_01961"/>
<evidence type="ECO:0000313" key="6">
    <source>
        <dbReference type="EMBL" id="KGM89718.1"/>
    </source>
</evidence>
<protein>
    <submittedName>
        <fullName evidence="6">ABC-type dipeptide transport system, periplasmic component</fullName>
    </submittedName>
</protein>
<dbReference type="Proteomes" id="UP000030021">
    <property type="component" value="Unassembled WGS sequence"/>
</dbReference>
<dbReference type="Gene3D" id="3.40.190.10">
    <property type="entry name" value="Periplasmic binding protein-like II"/>
    <property type="match status" value="1"/>
</dbReference>
<feature type="domain" description="Solute-binding protein family 5" evidence="5">
    <location>
        <begin position="103"/>
        <end position="448"/>
    </location>
</feature>
<accession>A0A0A0HUF2</accession>
<evidence type="ECO:0000256" key="2">
    <source>
        <dbReference type="ARBA" id="ARBA00005695"/>
    </source>
</evidence>
<evidence type="ECO:0000313" key="7">
    <source>
        <dbReference type="Proteomes" id="UP000030021"/>
    </source>
</evidence>
<reference evidence="6 7" key="1">
    <citation type="submission" date="2013-01" db="EMBL/GenBank/DDBJ databases">
        <authorList>
            <person name="Fiebig A."/>
            <person name="Goeker M."/>
            <person name="Klenk H.-P.P."/>
        </authorList>
    </citation>
    <scope>NUCLEOTIDE SEQUENCE [LARGE SCALE GENOMIC DNA]</scope>
    <source>
        <strain evidence="6 7">DSM 17069</strain>
    </source>
</reference>
<dbReference type="EMBL" id="AONH01000001">
    <property type="protein sequence ID" value="KGM89718.1"/>
    <property type="molecule type" value="Genomic_DNA"/>
</dbReference>
<evidence type="ECO:0000256" key="4">
    <source>
        <dbReference type="ARBA" id="ARBA00022729"/>
    </source>
</evidence>
<dbReference type="GO" id="GO:0030288">
    <property type="term" value="C:outer membrane-bounded periplasmic space"/>
    <property type="evidence" value="ECO:0007669"/>
    <property type="project" value="UniProtKB-ARBA"/>
</dbReference>
<sequence length="536" mass="59029">MKKKTDQVLLDRLAQAARTGDISRRSFMHYAAAAGVTASAATGLWGTSAAANPSRGGTFRWGVHDGNTSDTHDPGTYVTRQMIFLAHTHRSYLTLIEPDNSLGPDLATSWEATPDAKQWTFELNPDASFHSGKPVTAQDVIDSLNHHRGDASTSAAKALLTDVTDITADGDHTVTISLARGNADLPWLMTDYHFAICPSNGDGTIDWQSGDGTGPYKIESGEFGIRWELARHDGWHGKGAYFDKVTMIVLNDPNARQTALVTGDVDCVSLIELKTLALLQRNPDISVDNIPSGGAITMPMFCDTAPFSDVRVRTALKLAMDRDEIIEKIAFGAATKGNDFHLSPVQPYWPSDIPQREYDPDQAKSLLKDAGQEGLTVNLSVAESVYTGAVDMCVLYAEQAKAAGINIKVVREPSDGYYSDVWLKKPFSAVSWGSRPTPDVMFTLAYKDDAAWNESRWQNERFNELLLQAKSELDQTLRAEMYREMCLLMRDDGGTLLPFFNNWVYARGKGVKRPEQVAASWGCDGARAASRWWFET</sequence>
<dbReference type="PATRIC" id="fig|1288298.3.peg.311"/>
<dbReference type="PANTHER" id="PTHR30290">
    <property type="entry name" value="PERIPLASMIC BINDING COMPONENT OF ABC TRANSPORTER"/>
    <property type="match status" value="1"/>
</dbReference>
<evidence type="ECO:0000256" key="1">
    <source>
        <dbReference type="ARBA" id="ARBA00004418"/>
    </source>
</evidence>